<name>A0A1K0GMG9_9ACTN</name>
<organism evidence="3 4">
    <name type="scientific">Couchioplanes caeruleus subsp. caeruleus</name>
    <dbReference type="NCBI Taxonomy" id="56427"/>
    <lineage>
        <taxon>Bacteria</taxon>
        <taxon>Bacillati</taxon>
        <taxon>Actinomycetota</taxon>
        <taxon>Actinomycetes</taxon>
        <taxon>Micromonosporales</taxon>
        <taxon>Micromonosporaceae</taxon>
        <taxon>Couchioplanes</taxon>
    </lineage>
</organism>
<feature type="region of interest" description="Disordered" evidence="1">
    <location>
        <begin position="253"/>
        <end position="314"/>
    </location>
</feature>
<evidence type="ECO:0000256" key="2">
    <source>
        <dbReference type="SAM" id="Phobius"/>
    </source>
</evidence>
<keyword evidence="2" id="KW-0472">Membrane</keyword>
<evidence type="ECO:0000313" key="4">
    <source>
        <dbReference type="Proteomes" id="UP000182486"/>
    </source>
</evidence>
<feature type="transmembrane region" description="Helical" evidence="2">
    <location>
        <begin position="114"/>
        <end position="133"/>
    </location>
</feature>
<dbReference type="EMBL" id="MEIA01000477">
    <property type="protein sequence ID" value="OJF10403.1"/>
    <property type="molecule type" value="Genomic_DNA"/>
</dbReference>
<keyword evidence="2" id="KW-1133">Transmembrane helix</keyword>
<proteinExistence type="predicted"/>
<accession>A0A1K0GMG9</accession>
<feature type="transmembrane region" description="Helical" evidence="2">
    <location>
        <begin position="60"/>
        <end position="83"/>
    </location>
</feature>
<feature type="transmembrane region" description="Helical" evidence="2">
    <location>
        <begin position="90"/>
        <end position="108"/>
    </location>
</feature>
<keyword evidence="2" id="KW-0812">Transmembrane</keyword>
<reference evidence="3 4" key="1">
    <citation type="submission" date="2016-09" db="EMBL/GenBank/DDBJ databases">
        <title>Couchioplanes caeruleus draft genome sequence.</title>
        <authorList>
            <person name="Sheehan J."/>
            <person name="Caffrey P."/>
        </authorList>
    </citation>
    <scope>NUCLEOTIDE SEQUENCE [LARGE SCALE GENOMIC DNA]</scope>
    <source>
        <strain evidence="3 4">DSM 43634</strain>
    </source>
</reference>
<protein>
    <submittedName>
        <fullName evidence="3">Uncharacterized protein</fullName>
    </submittedName>
</protein>
<comment type="caution">
    <text evidence="3">The sequence shown here is derived from an EMBL/GenBank/DDBJ whole genome shotgun (WGS) entry which is preliminary data.</text>
</comment>
<sequence length="314" mass="34444">MSKSTGRRLFGSHTRGQTVTVIEAPTRYNQRRKAIVAFWVTAVIVALLGGTIAAHYMHPILGGLLGIVFGALSGGALAVLIIIWPVLRMIWHWLPEILLAAFLIYGWQSLMFATPVWLSLLILAVIVGGPAAYGPTRRAVLSLFWCLTVRHRLRMCFAAFVAHNRQGTLPFILLARPARAGERVWLWLRPGLSLHDLEQPGQVQKLAVACWANEVRVSRASRKYAPFIRVDITRREPLTDTVLSTLPDHVPAHMPATAPASPAVPPVGVNLAEVPAPRSTRASNNNTKDRPRNPRNARPSAAPPSPGFDPSDYA</sequence>
<keyword evidence="4" id="KW-1185">Reference proteome</keyword>
<gene>
    <name evidence="3" type="ORF">BG844_32230</name>
</gene>
<evidence type="ECO:0000313" key="3">
    <source>
        <dbReference type="EMBL" id="OJF10403.1"/>
    </source>
</evidence>
<dbReference type="RefSeq" id="WP_071809138.1">
    <property type="nucleotide sequence ID" value="NZ_MEIA01000477.1"/>
</dbReference>
<dbReference type="Proteomes" id="UP000182486">
    <property type="component" value="Unassembled WGS sequence"/>
</dbReference>
<evidence type="ECO:0000256" key="1">
    <source>
        <dbReference type="SAM" id="MobiDB-lite"/>
    </source>
</evidence>
<dbReference type="AlphaFoldDB" id="A0A1K0GMG9"/>
<feature type="transmembrane region" description="Helical" evidence="2">
    <location>
        <begin position="34"/>
        <end position="54"/>
    </location>
</feature>
<feature type="compositionally biased region" description="Low complexity" evidence="1">
    <location>
        <begin position="255"/>
        <end position="269"/>
    </location>
</feature>